<evidence type="ECO:0000313" key="2">
    <source>
        <dbReference type="Proteomes" id="UP000183940"/>
    </source>
</evidence>
<dbReference type="Proteomes" id="UP000183940">
    <property type="component" value="Unassembled WGS sequence"/>
</dbReference>
<dbReference type="AlphaFoldDB" id="A0A1L9QV28"/>
<sequence length="115" mass="13072">MARYTCLFTVALPNNNLRQSLIEILKSLNIEVQYDRAEYLMGREKPGKVPFGKLVTVEVLIDNTTATETEIKMTLVAKNEELPLQLDNHCHQLFQQVSKQIQDSSQLKLIDTVPG</sequence>
<gene>
    <name evidence="1" type="ORF">BI308_05380</name>
</gene>
<keyword evidence="2" id="KW-1185">Reference proteome</keyword>
<protein>
    <submittedName>
        <fullName evidence="1">Uncharacterized protein</fullName>
    </submittedName>
</protein>
<name>A0A1L9QV28_9CYAN</name>
<reference evidence="1" key="1">
    <citation type="submission" date="2016-10" db="EMBL/GenBank/DDBJ databases">
        <title>CRISPR-Cas defence system in Roseofilum reptotaenium: evidence of a bacteriophage-cyanobacterium arms race in the coral black band disease.</title>
        <authorList>
            <person name="Buerger P."/>
            <person name="Wood-Charlson E.M."/>
            <person name="Weynberg K.D."/>
            <person name="Willis B."/>
            <person name="Van Oppen M.J."/>
        </authorList>
    </citation>
    <scope>NUCLEOTIDE SEQUENCE [LARGE SCALE GENOMIC DNA]</scope>
    <source>
        <strain evidence="1">AO1-A</strain>
    </source>
</reference>
<proteinExistence type="predicted"/>
<dbReference type="STRING" id="1925591.BI308_05380"/>
<accession>A0A1L9QV28</accession>
<organism evidence="1 2">
    <name type="scientific">Roseofilum reptotaenium AO1-A</name>
    <dbReference type="NCBI Taxonomy" id="1925591"/>
    <lineage>
        <taxon>Bacteria</taxon>
        <taxon>Bacillati</taxon>
        <taxon>Cyanobacteriota</taxon>
        <taxon>Cyanophyceae</taxon>
        <taxon>Desertifilales</taxon>
        <taxon>Desertifilaceae</taxon>
        <taxon>Roseofilum</taxon>
    </lineage>
</organism>
<dbReference type="EMBL" id="MLAW01000006">
    <property type="protein sequence ID" value="OJJ26528.1"/>
    <property type="molecule type" value="Genomic_DNA"/>
</dbReference>
<evidence type="ECO:0000313" key="1">
    <source>
        <dbReference type="EMBL" id="OJJ26528.1"/>
    </source>
</evidence>
<comment type="caution">
    <text evidence="1">The sequence shown here is derived from an EMBL/GenBank/DDBJ whole genome shotgun (WGS) entry which is preliminary data.</text>
</comment>